<proteinExistence type="predicted"/>
<dbReference type="SUPFAM" id="SSF54277">
    <property type="entry name" value="CAD &amp; PB1 domains"/>
    <property type="match status" value="1"/>
</dbReference>
<evidence type="ECO:0000313" key="3">
    <source>
        <dbReference type="Proteomes" id="UP001158576"/>
    </source>
</evidence>
<dbReference type="EMBL" id="OU015569">
    <property type="protein sequence ID" value="CAG5097206.1"/>
    <property type="molecule type" value="Genomic_DNA"/>
</dbReference>
<evidence type="ECO:0000313" key="2">
    <source>
        <dbReference type="EMBL" id="CAG5097206.1"/>
    </source>
</evidence>
<protein>
    <submittedName>
        <fullName evidence="2">Oidioi.mRNA.OKI2018_I69.XSR.g14978.t1.cds</fullName>
    </submittedName>
</protein>
<keyword evidence="3" id="KW-1185">Reference proteome</keyword>
<accession>A0ABN7SGK0</accession>
<dbReference type="Gene3D" id="3.10.20.90">
    <property type="entry name" value="Phosphatidylinositol 3-kinase Catalytic Subunit, Chain A, domain 1"/>
    <property type="match status" value="1"/>
</dbReference>
<sequence>MLIGLKCELFWKNGFDMKIPQKEWFLFSGETFKALRREIEMHFQVKSFRLYYYNDEAQLIFCRNDDDLEEMMKLVEQRRTRRNAIRKRAQKPAWFHDLHLIVKDAYDMFDAFDSLDQRDAKMRV</sequence>
<name>A0ABN7SGK0_OIKDI</name>
<reference evidence="2 3" key="1">
    <citation type="submission" date="2021-04" db="EMBL/GenBank/DDBJ databases">
        <authorList>
            <person name="Bliznina A."/>
        </authorList>
    </citation>
    <scope>NUCLEOTIDE SEQUENCE [LARGE SCALE GENOMIC DNA]</scope>
</reference>
<gene>
    <name evidence="2" type="ORF">OKIOD_LOCUS6536</name>
</gene>
<evidence type="ECO:0000259" key="1">
    <source>
        <dbReference type="Pfam" id="PF00564"/>
    </source>
</evidence>
<dbReference type="Pfam" id="PF00564">
    <property type="entry name" value="PB1"/>
    <property type="match status" value="1"/>
</dbReference>
<dbReference type="InterPro" id="IPR000270">
    <property type="entry name" value="PB1_dom"/>
</dbReference>
<organism evidence="2 3">
    <name type="scientific">Oikopleura dioica</name>
    <name type="common">Tunicate</name>
    <dbReference type="NCBI Taxonomy" id="34765"/>
    <lineage>
        <taxon>Eukaryota</taxon>
        <taxon>Metazoa</taxon>
        <taxon>Chordata</taxon>
        <taxon>Tunicata</taxon>
        <taxon>Appendicularia</taxon>
        <taxon>Copelata</taxon>
        <taxon>Oikopleuridae</taxon>
        <taxon>Oikopleura</taxon>
    </lineage>
</organism>
<feature type="domain" description="PB1" evidence="1">
    <location>
        <begin position="28"/>
        <end position="77"/>
    </location>
</feature>
<dbReference type="Proteomes" id="UP001158576">
    <property type="component" value="Chromosome XSR"/>
</dbReference>